<gene>
    <name evidence="1" type="ORF">Sm_phiM9_040</name>
</gene>
<organism evidence="1 2">
    <name type="scientific">Sinorhizobium phage phiM9</name>
    <dbReference type="NCBI Taxonomy" id="1636182"/>
    <lineage>
        <taxon>Viruses</taxon>
        <taxon>Duplodnaviria</taxon>
        <taxon>Heunggongvirae</taxon>
        <taxon>Uroviricota</taxon>
        <taxon>Caudoviricetes</taxon>
        <taxon>Pootjesviridae</taxon>
        <taxon>Emnonavirus</taxon>
        <taxon>Emnonavirus phiM9</taxon>
    </lineage>
</organism>
<protein>
    <submittedName>
        <fullName evidence="1">Uncharacterized protein</fullName>
    </submittedName>
</protein>
<evidence type="ECO:0000313" key="2">
    <source>
        <dbReference type="Proteomes" id="UP000033804"/>
    </source>
</evidence>
<dbReference type="KEGG" id="vg:26517722"/>
<dbReference type="GeneID" id="26517722"/>
<dbReference type="RefSeq" id="YP_009189424.1">
    <property type="nucleotide sequence ID" value="NC_028676.1"/>
</dbReference>
<reference evidence="2" key="2">
    <citation type="submission" date="2015-03" db="EMBL/GenBank/DDBJ databases">
        <title>The genome and structure of Sinorhizobium meliloti phage phiM9.</title>
        <authorList>
            <person name="Johnson M.C."/>
            <person name="Tatum K.B."/>
            <person name="Lynn J.S."/>
            <person name="Brewer T.E."/>
            <person name="Washburn B.K."/>
            <person name="Stroupe M.E."/>
            <person name="Jones K.M."/>
        </authorList>
    </citation>
    <scope>NUCLEOTIDE SEQUENCE [LARGE SCALE GENOMIC DNA]</scope>
</reference>
<sequence length="120" mass="13933">MSTEVCVSGSDEVVAVRFFGGRERGVMMQMEVNEVEWEAWRNVMVTFGHSDEPVRFEDFVNEQMSNGVTVVWDNAARQNQMAREFENNRFASQMPVFQAMADQARQRARVMVRDSMRSVR</sequence>
<keyword evidence="2" id="KW-1185">Reference proteome</keyword>
<evidence type="ECO:0000313" key="1">
    <source>
        <dbReference type="EMBL" id="AKE44670.1"/>
    </source>
</evidence>
<name>A0A0F6R5R7_9CAUD</name>
<reference evidence="1 2" key="1">
    <citation type="journal article" date="2015" name="J. Virol.">
        <title>Sinorhizobium meliloti Phage ?M9 Defines a New Group of T4 Superfamily Phages with Unusual Genomic Features but a Common T=16 Capsid.</title>
        <authorList>
            <person name="Johnson M.C."/>
            <person name="Tatum K.B."/>
            <person name="Lynn J.S."/>
            <person name="Brewer T.E."/>
            <person name="Lu S."/>
            <person name="Washburn B.K."/>
            <person name="Stroupe M.E."/>
            <person name="Jones K.M."/>
        </authorList>
    </citation>
    <scope>NUCLEOTIDE SEQUENCE [LARGE SCALE GENOMIC DNA]</scope>
</reference>
<dbReference type="EMBL" id="KP881232">
    <property type="protein sequence ID" value="AKE44670.1"/>
    <property type="molecule type" value="Genomic_DNA"/>
</dbReference>
<accession>A0A0F6R5R7</accession>
<proteinExistence type="predicted"/>
<dbReference type="Proteomes" id="UP000033804">
    <property type="component" value="Segment"/>
</dbReference>
<dbReference type="OrthoDB" id="37839at10239"/>